<proteinExistence type="predicted"/>
<protein>
    <submittedName>
        <fullName evidence="2">Ovule protein</fullName>
    </submittedName>
</protein>
<dbReference type="WBParaSite" id="MCU_003689-RA">
    <property type="protein sequence ID" value="MCU_003689-RA"/>
    <property type="gene ID" value="MCU_003689"/>
</dbReference>
<reference evidence="2" key="1">
    <citation type="submission" date="2019-11" db="UniProtKB">
        <authorList>
            <consortium name="WormBaseParasite"/>
        </authorList>
    </citation>
    <scope>IDENTIFICATION</scope>
</reference>
<accession>A0A5K3EZB9</accession>
<name>A0A5K3EZB9_MESCO</name>
<dbReference type="AlphaFoldDB" id="A0A5K3EZB9"/>
<evidence type="ECO:0000313" key="2">
    <source>
        <dbReference type="WBParaSite" id="MCU_003689-RA"/>
    </source>
</evidence>
<sequence length="106" mass="12090">PPCQFSTLSNQQFYLESLHITIGIHIRLLRIHVQFIAQIQTNQWKHLGSHNELLFSLVYCFIGNLEDTKPEQATITELNAPSIHQDVSSDVGQKHSHIDEVANSEE</sequence>
<evidence type="ECO:0000256" key="1">
    <source>
        <dbReference type="SAM" id="MobiDB-lite"/>
    </source>
</evidence>
<feature type="region of interest" description="Disordered" evidence="1">
    <location>
        <begin position="86"/>
        <end position="106"/>
    </location>
</feature>
<organism evidence="2">
    <name type="scientific">Mesocestoides corti</name>
    <name type="common">Flatworm</name>
    <dbReference type="NCBI Taxonomy" id="53468"/>
    <lineage>
        <taxon>Eukaryota</taxon>
        <taxon>Metazoa</taxon>
        <taxon>Spiralia</taxon>
        <taxon>Lophotrochozoa</taxon>
        <taxon>Platyhelminthes</taxon>
        <taxon>Cestoda</taxon>
        <taxon>Eucestoda</taxon>
        <taxon>Cyclophyllidea</taxon>
        <taxon>Mesocestoididae</taxon>
        <taxon>Mesocestoides</taxon>
    </lineage>
</organism>